<dbReference type="SUPFAM" id="SSF52540">
    <property type="entry name" value="P-loop containing nucleoside triphosphate hydrolases"/>
    <property type="match status" value="1"/>
</dbReference>
<dbReference type="Gene3D" id="3.40.50.300">
    <property type="entry name" value="P-loop containing nucleotide triphosphate hydrolases"/>
    <property type="match status" value="1"/>
</dbReference>
<sequence>KRNQERAASYTNKCQELQGFDFSQAYLGGKDTLVSIKTEGGKTFCYVICALVFEGITIVINPLKALMEDQKVSNSQCCHETFLGHDLRHWDLMWDILGHSVGQSQNVWDIENVHHWPRYTLCFDLRKLNTRQK</sequence>
<reference evidence="2" key="1">
    <citation type="submission" date="2022-08" db="EMBL/GenBank/DDBJ databases">
        <authorList>
            <person name="Kallberg Y."/>
            <person name="Tangrot J."/>
            <person name="Rosling A."/>
        </authorList>
    </citation>
    <scope>NUCLEOTIDE SEQUENCE</scope>
    <source>
        <strain evidence="2">Wild A</strain>
    </source>
</reference>
<accession>A0A9W4X5K1</accession>
<gene>
    <name evidence="2" type="ORF">FWILDA_LOCUS17661</name>
</gene>
<dbReference type="InterPro" id="IPR011545">
    <property type="entry name" value="DEAD/DEAH_box_helicase_dom"/>
</dbReference>
<dbReference type="AlphaFoldDB" id="A0A9W4X5K1"/>
<evidence type="ECO:0000259" key="1">
    <source>
        <dbReference type="Pfam" id="PF00270"/>
    </source>
</evidence>
<feature type="domain" description="DEAD/DEAH-box helicase" evidence="1">
    <location>
        <begin position="25"/>
        <end position="74"/>
    </location>
</feature>
<dbReference type="GO" id="GO:0005524">
    <property type="term" value="F:ATP binding"/>
    <property type="evidence" value="ECO:0007669"/>
    <property type="project" value="InterPro"/>
</dbReference>
<keyword evidence="3" id="KW-1185">Reference proteome</keyword>
<proteinExistence type="predicted"/>
<name>A0A9W4X5K1_9GLOM</name>
<organism evidence="2 3">
    <name type="scientific">Funneliformis geosporum</name>
    <dbReference type="NCBI Taxonomy" id="1117311"/>
    <lineage>
        <taxon>Eukaryota</taxon>
        <taxon>Fungi</taxon>
        <taxon>Fungi incertae sedis</taxon>
        <taxon>Mucoromycota</taxon>
        <taxon>Glomeromycotina</taxon>
        <taxon>Glomeromycetes</taxon>
        <taxon>Glomerales</taxon>
        <taxon>Glomeraceae</taxon>
        <taxon>Funneliformis</taxon>
    </lineage>
</organism>
<protein>
    <submittedName>
        <fullName evidence="2">4300_t:CDS:1</fullName>
    </submittedName>
</protein>
<dbReference type="EMBL" id="CAMKVN010014567">
    <property type="protein sequence ID" value="CAI2196600.1"/>
    <property type="molecule type" value="Genomic_DNA"/>
</dbReference>
<dbReference type="OrthoDB" id="10261556at2759"/>
<dbReference type="GO" id="GO:0003676">
    <property type="term" value="F:nucleic acid binding"/>
    <property type="evidence" value="ECO:0007669"/>
    <property type="project" value="InterPro"/>
</dbReference>
<dbReference type="InterPro" id="IPR027417">
    <property type="entry name" value="P-loop_NTPase"/>
</dbReference>
<dbReference type="Proteomes" id="UP001153678">
    <property type="component" value="Unassembled WGS sequence"/>
</dbReference>
<comment type="caution">
    <text evidence="2">The sequence shown here is derived from an EMBL/GenBank/DDBJ whole genome shotgun (WGS) entry which is preliminary data.</text>
</comment>
<dbReference type="Pfam" id="PF00270">
    <property type="entry name" value="DEAD"/>
    <property type="match status" value="1"/>
</dbReference>
<feature type="non-terminal residue" evidence="2">
    <location>
        <position position="133"/>
    </location>
</feature>
<evidence type="ECO:0000313" key="3">
    <source>
        <dbReference type="Proteomes" id="UP001153678"/>
    </source>
</evidence>
<evidence type="ECO:0000313" key="2">
    <source>
        <dbReference type="EMBL" id="CAI2196600.1"/>
    </source>
</evidence>